<proteinExistence type="predicted"/>
<feature type="compositionally biased region" description="Polar residues" evidence="1">
    <location>
        <begin position="78"/>
        <end position="93"/>
    </location>
</feature>
<feature type="region of interest" description="Disordered" evidence="1">
    <location>
        <begin position="62"/>
        <end position="94"/>
    </location>
</feature>
<sequence length="109" mass="12054">FQGLQHADCKTSSSNLWPTNYAVCWSGLVAHLQKHEFALEVVQPWSTRLLLVGLAQDMMIDSPFSDSPPSQIAEREATSSSPTNLYGESSGRISETFLVERQPSSRLSL</sequence>
<name>A0ABD2NME1_9CUCU</name>
<accession>A0ABD2NME1</accession>
<gene>
    <name evidence="2" type="ORF">HHI36_017383</name>
</gene>
<reference evidence="2 3" key="1">
    <citation type="journal article" date="2021" name="BMC Biol.">
        <title>Horizontally acquired antibacterial genes associated with adaptive radiation of ladybird beetles.</title>
        <authorList>
            <person name="Li H.S."/>
            <person name="Tang X.F."/>
            <person name="Huang Y.H."/>
            <person name="Xu Z.Y."/>
            <person name="Chen M.L."/>
            <person name="Du X.Y."/>
            <person name="Qiu B.Y."/>
            <person name="Chen P.T."/>
            <person name="Zhang W."/>
            <person name="Slipinski A."/>
            <person name="Escalona H.E."/>
            <person name="Waterhouse R.M."/>
            <person name="Zwick A."/>
            <person name="Pang H."/>
        </authorList>
    </citation>
    <scope>NUCLEOTIDE SEQUENCE [LARGE SCALE GENOMIC DNA]</scope>
    <source>
        <strain evidence="2">SYSU2018</strain>
    </source>
</reference>
<evidence type="ECO:0000313" key="2">
    <source>
        <dbReference type="EMBL" id="KAL3279877.1"/>
    </source>
</evidence>
<keyword evidence="3" id="KW-1185">Reference proteome</keyword>
<comment type="caution">
    <text evidence="2">The sequence shown here is derived from an EMBL/GenBank/DDBJ whole genome shotgun (WGS) entry which is preliminary data.</text>
</comment>
<evidence type="ECO:0000313" key="3">
    <source>
        <dbReference type="Proteomes" id="UP001516400"/>
    </source>
</evidence>
<dbReference type="EMBL" id="JABFTP020000124">
    <property type="protein sequence ID" value="KAL3279877.1"/>
    <property type="molecule type" value="Genomic_DNA"/>
</dbReference>
<evidence type="ECO:0000256" key="1">
    <source>
        <dbReference type="SAM" id="MobiDB-lite"/>
    </source>
</evidence>
<protein>
    <submittedName>
        <fullName evidence="2">Uncharacterized protein</fullName>
    </submittedName>
</protein>
<dbReference type="AlphaFoldDB" id="A0ABD2NME1"/>
<dbReference type="Proteomes" id="UP001516400">
    <property type="component" value="Unassembled WGS sequence"/>
</dbReference>
<organism evidence="2 3">
    <name type="scientific">Cryptolaemus montrouzieri</name>
    <dbReference type="NCBI Taxonomy" id="559131"/>
    <lineage>
        <taxon>Eukaryota</taxon>
        <taxon>Metazoa</taxon>
        <taxon>Ecdysozoa</taxon>
        <taxon>Arthropoda</taxon>
        <taxon>Hexapoda</taxon>
        <taxon>Insecta</taxon>
        <taxon>Pterygota</taxon>
        <taxon>Neoptera</taxon>
        <taxon>Endopterygota</taxon>
        <taxon>Coleoptera</taxon>
        <taxon>Polyphaga</taxon>
        <taxon>Cucujiformia</taxon>
        <taxon>Coccinelloidea</taxon>
        <taxon>Coccinellidae</taxon>
        <taxon>Scymninae</taxon>
        <taxon>Scymnini</taxon>
        <taxon>Cryptolaemus</taxon>
    </lineage>
</organism>
<feature type="non-terminal residue" evidence="2">
    <location>
        <position position="1"/>
    </location>
</feature>